<dbReference type="PANTHER" id="PTHR10256">
    <property type="entry name" value="SELENIDE, WATER DIKINASE"/>
    <property type="match status" value="1"/>
</dbReference>
<keyword evidence="3 8" id="KW-0418">Kinase</keyword>
<name>A0A1B7LCS3_9FIRM</name>
<proteinExistence type="predicted"/>
<accession>A0A1B7LCS3</accession>
<gene>
    <name evidence="8" type="ORF">A6M21_12780</name>
</gene>
<protein>
    <submittedName>
        <fullName evidence="8">Selenide, water dikinase SelD</fullName>
    </submittedName>
</protein>
<dbReference type="PIRSF" id="PIRSF036407">
    <property type="entry name" value="Selenphspht_syn"/>
    <property type="match status" value="1"/>
</dbReference>
<dbReference type="EMBL" id="LYVF01000174">
    <property type="protein sequence ID" value="OAT80728.1"/>
    <property type="molecule type" value="Genomic_DNA"/>
</dbReference>
<evidence type="ECO:0000313" key="8">
    <source>
        <dbReference type="EMBL" id="OAT80728.1"/>
    </source>
</evidence>
<dbReference type="AlphaFoldDB" id="A0A1B7LCS3"/>
<dbReference type="STRING" id="1838280.A6M21_12780"/>
<feature type="domain" description="PurM-like C-terminal" evidence="7">
    <location>
        <begin position="138"/>
        <end position="315"/>
    </location>
</feature>
<dbReference type="GO" id="GO:0004756">
    <property type="term" value="F:selenide, water dikinase activity"/>
    <property type="evidence" value="ECO:0007669"/>
    <property type="project" value="TreeGrafter"/>
</dbReference>
<comment type="caution">
    <text evidence="8">The sequence shown here is derived from an EMBL/GenBank/DDBJ whole genome shotgun (WGS) entry which is preliminary data.</text>
</comment>
<evidence type="ECO:0000259" key="6">
    <source>
        <dbReference type="Pfam" id="PF00586"/>
    </source>
</evidence>
<dbReference type="CDD" id="cd02195">
    <property type="entry name" value="SelD"/>
    <property type="match status" value="1"/>
</dbReference>
<organism evidence="8 9">
    <name type="scientific">Desulfotomaculum copahuensis</name>
    <dbReference type="NCBI Taxonomy" id="1838280"/>
    <lineage>
        <taxon>Bacteria</taxon>
        <taxon>Bacillati</taxon>
        <taxon>Bacillota</taxon>
        <taxon>Clostridia</taxon>
        <taxon>Eubacteriales</taxon>
        <taxon>Desulfotomaculaceae</taxon>
        <taxon>Desulfotomaculum</taxon>
    </lineage>
</organism>
<dbReference type="Gene3D" id="3.90.650.10">
    <property type="entry name" value="PurM-like C-terminal domain"/>
    <property type="match status" value="1"/>
</dbReference>
<evidence type="ECO:0000256" key="3">
    <source>
        <dbReference type="ARBA" id="ARBA00022777"/>
    </source>
</evidence>
<dbReference type="InterPro" id="IPR016188">
    <property type="entry name" value="PurM-like_N"/>
</dbReference>
<dbReference type="GO" id="GO:0005524">
    <property type="term" value="F:ATP binding"/>
    <property type="evidence" value="ECO:0007669"/>
    <property type="project" value="UniProtKB-KW"/>
</dbReference>
<dbReference type="GO" id="GO:0005737">
    <property type="term" value="C:cytoplasm"/>
    <property type="evidence" value="ECO:0007669"/>
    <property type="project" value="TreeGrafter"/>
</dbReference>
<dbReference type="PANTHER" id="PTHR10256:SF0">
    <property type="entry name" value="INACTIVE SELENIDE, WATER DIKINASE-LIKE PROTEIN-RELATED"/>
    <property type="match status" value="1"/>
</dbReference>
<sequence length="319" mass="34229">MLSCLPPLKDPRILAGREDNAAVYRLREDQAVIQTVDYITPVVDDPYQFGMIAAANAMSDIYAMGGTPVMALNLVGFPNQSLPLSILEDILRGGADKAAEAGVSIAGGHSVTDHAPKYGMVVTGFVDPRRMVTKRGVREGDALILTKPLGIGAVTTGIDRRLVNGELVEKVVQIMTTLNRRAAEIMMQVGVNACTDVTGFGLLGHLREILTAGRVGARIAAFRVPVIPEAVELIQAGAVAAGTHNNYRYLRDLVRWDDSLSREMKLLLCDPQTSGGLLITVPRERKEQLLAALREDPEVPAVAEIGEVVKGPGEIYVVG</sequence>
<dbReference type="Pfam" id="PF00586">
    <property type="entry name" value="AIRS"/>
    <property type="match status" value="1"/>
</dbReference>
<dbReference type="InterPro" id="IPR010918">
    <property type="entry name" value="PurM-like_C_dom"/>
</dbReference>
<dbReference type="Gene3D" id="3.30.1330.10">
    <property type="entry name" value="PurM-like, N-terminal domain"/>
    <property type="match status" value="1"/>
</dbReference>
<evidence type="ECO:0000313" key="9">
    <source>
        <dbReference type="Proteomes" id="UP000078532"/>
    </source>
</evidence>
<dbReference type="FunFam" id="3.90.650.10:FF:000004">
    <property type="entry name" value="Selenide, water dikinase"/>
    <property type="match status" value="1"/>
</dbReference>
<keyword evidence="2" id="KW-0547">Nucleotide-binding</keyword>
<feature type="domain" description="PurM-like N-terminal" evidence="6">
    <location>
        <begin position="19"/>
        <end position="126"/>
    </location>
</feature>
<dbReference type="InterPro" id="IPR036676">
    <property type="entry name" value="PurM-like_C_sf"/>
</dbReference>
<dbReference type="GO" id="GO:0016260">
    <property type="term" value="P:selenocysteine biosynthetic process"/>
    <property type="evidence" value="ECO:0007669"/>
    <property type="project" value="TreeGrafter"/>
</dbReference>
<dbReference type="Pfam" id="PF02769">
    <property type="entry name" value="AIRS_C"/>
    <property type="match status" value="1"/>
</dbReference>
<keyword evidence="9" id="KW-1185">Reference proteome</keyword>
<reference evidence="8 9" key="1">
    <citation type="submission" date="2016-04" db="EMBL/GenBank/DDBJ databases">
        <authorList>
            <person name="Evans L.H."/>
            <person name="Alamgir A."/>
            <person name="Owens N."/>
            <person name="Weber N.D."/>
            <person name="Virtaneva K."/>
            <person name="Barbian K."/>
            <person name="Babar A."/>
            <person name="Rosenke K."/>
        </authorList>
    </citation>
    <scope>NUCLEOTIDE SEQUENCE [LARGE SCALE GENOMIC DNA]</scope>
    <source>
        <strain evidence="8 9">LMa1</strain>
    </source>
</reference>
<dbReference type="InterPro" id="IPR036921">
    <property type="entry name" value="PurM-like_N_sf"/>
</dbReference>
<dbReference type="NCBIfam" id="TIGR00476">
    <property type="entry name" value="selD"/>
    <property type="match status" value="1"/>
</dbReference>
<dbReference type="SUPFAM" id="SSF55326">
    <property type="entry name" value="PurM N-terminal domain-like"/>
    <property type="match status" value="1"/>
</dbReference>
<dbReference type="InterPro" id="IPR004536">
    <property type="entry name" value="SPS/SelD"/>
</dbReference>
<dbReference type="SUPFAM" id="SSF56042">
    <property type="entry name" value="PurM C-terminal domain-like"/>
    <property type="match status" value="1"/>
</dbReference>
<evidence type="ECO:0000256" key="1">
    <source>
        <dbReference type="ARBA" id="ARBA00022679"/>
    </source>
</evidence>
<keyword evidence="5" id="KW-0711">Selenium</keyword>
<evidence type="ECO:0000256" key="5">
    <source>
        <dbReference type="ARBA" id="ARBA00023266"/>
    </source>
</evidence>
<evidence type="ECO:0000256" key="4">
    <source>
        <dbReference type="ARBA" id="ARBA00022840"/>
    </source>
</evidence>
<evidence type="ECO:0000259" key="7">
    <source>
        <dbReference type="Pfam" id="PF02769"/>
    </source>
</evidence>
<dbReference type="Proteomes" id="UP000078532">
    <property type="component" value="Unassembled WGS sequence"/>
</dbReference>
<evidence type="ECO:0000256" key="2">
    <source>
        <dbReference type="ARBA" id="ARBA00022741"/>
    </source>
</evidence>
<keyword evidence="4" id="KW-0067">ATP-binding</keyword>
<dbReference type="NCBIfam" id="NF002098">
    <property type="entry name" value="PRK00943.1"/>
    <property type="match status" value="1"/>
</dbReference>
<keyword evidence="1" id="KW-0808">Transferase</keyword>